<comment type="caution">
    <text evidence="10">The sequence shown here is derived from an EMBL/GenBank/DDBJ whole genome shotgun (WGS) entry which is preliminary data.</text>
</comment>
<feature type="coiled-coil region" evidence="6">
    <location>
        <begin position="461"/>
        <end position="491"/>
    </location>
</feature>
<reference evidence="10 11" key="1">
    <citation type="submission" date="2015-09" db="EMBL/GenBank/DDBJ databases">
        <title>Identification and resolution of microdiversity through metagenomic sequencing of parallel consortia.</title>
        <authorList>
            <person name="Nelson W.C."/>
            <person name="Romine M.F."/>
            <person name="Lindemann S.R."/>
        </authorList>
    </citation>
    <scope>NUCLEOTIDE SEQUENCE [LARGE SCALE GENOMIC DNA]</scope>
    <source>
        <strain evidence="10">Ana</strain>
    </source>
</reference>
<evidence type="ECO:0000259" key="9">
    <source>
        <dbReference type="PROSITE" id="PS50113"/>
    </source>
</evidence>
<dbReference type="Pfam" id="PF13426">
    <property type="entry name" value="PAS_9"/>
    <property type="match status" value="1"/>
</dbReference>
<dbReference type="PANTHER" id="PTHR43304">
    <property type="entry name" value="PHYTOCHROME-LIKE PROTEIN CPH1"/>
    <property type="match status" value="1"/>
</dbReference>
<proteinExistence type="predicted"/>
<feature type="domain" description="PAS" evidence="8">
    <location>
        <begin position="349"/>
        <end position="386"/>
    </location>
</feature>
<dbReference type="SMART" id="SM00086">
    <property type="entry name" value="PAC"/>
    <property type="match status" value="1"/>
</dbReference>
<evidence type="ECO:0000256" key="1">
    <source>
        <dbReference type="ARBA" id="ARBA00000085"/>
    </source>
</evidence>
<keyword evidence="4" id="KW-0808">Transferase</keyword>
<dbReference type="PATRIC" id="fig|1666911.3.peg.483"/>
<feature type="coiled-coil region" evidence="6">
    <location>
        <begin position="213"/>
        <end position="240"/>
    </location>
</feature>
<gene>
    <name evidence="10" type="ORF">HLUCCA11_11305</name>
</gene>
<dbReference type="EC" id="2.7.13.3" evidence="2"/>
<dbReference type="InterPro" id="IPR035965">
    <property type="entry name" value="PAS-like_dom_sf"/>
</dbReference>
<dbReference type="PROSITE" id="PS50113">
    <property type="entry name" value="PAC"/>
    <property type="match status" value="1"/>
</dbReference>
<dbReference type="SUPFAM" id="SSF55785">
    <property type="entry name" value="PYP-like sensor domain (PAS domain)"/>
    <property type="match status" value="2"/>
</dbReference>
<dbReference type="NCBIfam" id="TIGR00229">
    <property type="entry name" value="sensory_box"/>
    <property type="match status" value="2"/>
</dbReference>
<dbReference type="EMBL" id="LJZR01000013">
    <property type="protein sequence ID" value="KPQ35271.1"/>
    <property type="molecule type" value="Genomic_DNA"/>
</dbReference>
<name>A0A0P7ZXR6_9CYAN</name>
<dbReference type="InterPro" id="IPR000700">
    <property type="entry name" value="PAS-assoc_C"/>
</dbReference>
<keyword evidence="7" id="KW-0472">Membrane</keyword>
<dbReference type="PANTHER" id="PTHR43304:SF1">
    <property type="entry name" value="PAC DOMAIN-CONTAINING PROTEIN"/>
    <property type="match status" value="1"/>
</dbReference>
<feature type="domain" description="PAC" evidence="9">
    <location>
        <begin position="424"/>
        <end position="476"/>
    </location>
</feature>
<dbReference type="GO" id="GO:0004673">
    <property type="term" value="F:protein histidine kinase activity"/>
    <property type="evidence" value="ECO:0007669"/>
    <property type="project" value="UniProtKB-EC"/>
</dbReference>
<dbReference type="PROSITE" id="PS50112">
    <property type="entry name" value="PAS"/>
    <property type="match status" value="1"/>
</dbReference>
<dbReference type="SMART" id="SM00091">
    <property type="entry name" value="PAS"/>
    <property type="match status" value="2"/>
</dbReference>
<dbReference type="InterPro" id="IPR000014">
    <property type="entry name" value="PAS"/>
</dbReference>
<comment type="catalytic activity">
    <reaction evidence="1">
        <text>ATP + protein L-histidine = ADP + protein N-phospho-L-histidine.</text>
        <dbReference type="EC" id="2.7.13.3"/>
    </reaction>
</comment>
<evidence type="ECO:0000256" key="5">
    <source>
        <dbReference type="ARBA" id="ARBA00022777"/>
    </source>
</evidence>
<keyword evidence="6" id="KW-0175">Coiled coil</keyword>
<keyword evidence="7" id="KW-0812">Transmembrane</keyword>
<protein>
    <recommendedName>
        <fullName evidence="2">histidine kinase</fullName>
        <ecNumber evidence="2">2.7.13.3</ecNumber>
    </recommendedName>
</protein>
<evidence type="ECO:0000256" key="4">
    <source>
        <dbReference type="ARBA" id="ARBA00022679"/>
    </source>
</evidence>
<dbReference type="InterPro" id="IPR001610">
    <property type="entry name" value="PAC"/>
</dbReference>
<dbReference type="Proteomes" id="UP000050465">
    <property type="component" value="Unassembled WGS sequence"/>
</dbReference>
<dbReference type="CDD" id="cd00130">
    <property type="entry name" value="PAS"/>
    <property type="match status" value="1"/>
</dbReference>
<feature type="transmembrane region" description="Helical" evidence="7">
    <location>
        <begin position="188"/>
        <end position="210"/>
    </location>
</feature>
<sequence>MAMKRYLAHLFQISINRPVATVVVAISLTLSLFLPLGWSAWNAYQTFDQVIVNDFRLQYLVGSIIHLDEVLTMSARMNAATGDTRWEDRYNDFEPQLDAAIKEAIAIAPEAYEGEGAAQTDVANQKLVEMEVQAFDLVRSQQQAAAADLLFSAEYEQQKAIYAEGIQRGLQATQVRIQQNQTNFAQQLILASAIAAISLLMLLPIWWVVLQVLQRYLEARNTAEHALHEAKDQLEAVLDAVPGPISWIDSGGVYIGVNRYLASSWSMSQGAFIGKSVNSLNGNTHLAKFLQSFLTSSEESDSRTIEVEIQGIPRYYLVAVQKYQQGTAAVSVGIDITERKQAEESLRIAEENYRSIFENALEGIFQSSPQGYFISVNPALAKIYGYDSPREMIESITHISEQLYVDAERRADFITAIEEHGTVKDFEYRCYCKDGSIIWTQIDARVVRGNNGHVLYYEGIVQDITERKNREDQLRKQLEELQIEIDHKQREEEVAILTTSAYFQEVKQELASINLDDFWG</sequence>
<dbReference type="STRING" id="1666911.HLUCCA11_11305"/>
<evidence type="ECO:0000256" key="2">
    <source>
        <dbReference type="ARBA" id="ARBA00012438"/>
    </source>
</evidence>
<keyword evidence="3" id="KW-0597">Phosphoprotein</keyword>
<dbReference type="Gene3D" id="3.30.450.20">
    <property type="entry name" value="PAS domain"/>
    <property type="match status" value="2"/>
</dbReference>
<evidence type="ECO:0000313" key="11">
    <source>
        <dbReference type="Proteomes" id="UP000050465"/>
    </source>
</evidence>
<dbReference type="AlphaFoldDB" id="A0A0P7ZXR6"/>
<keyword evidence="5" id="KW-0418">Kinase</keyword>
<organism evidence="10 11">
    <name type="scientific">Phormidesmis priestleyi Ana</name>
    <dbReference type="NCBI Taxonomy" id="1666911"/>
    <lineage>
        <taxon>Bacteria</taxon>
        <taxon>Bacillati</taxon>
        <taxon>Cyanobacteriota</taxon>
        <taxon>Cyanophyceae</taxon>
        <taxon>Leptolyngbyales</taxon>
        <taxon>Leptolyngbyaceae</taxon>
        <taxon>Phormidesmis</taxon>
    </lineage>
</organism>
<evidence type="ECO:0000313" key="10">
    <source>
        <dbReference type="EMBL" id="KPQ35271.1"/>
    </source>
</evidence>
<accession>A0A0P7ZXR6</accession>
<dbReference type="InterPro" id="IPR052162">
    <property type="entry name" value="Sensor_kinase/Photoreceptor"/>
</dbReference>
<evidence type="ECO:0000256" key="7">
    <source>
        <dbReference type="SAM" id="Phobius"/>
    </source>
</evidence>
<evidence type="ECO:0000256" key="3">
    <source>
        <dbReference type="ARBA" id="ARBA00022553"/>
    </source>
</evidence>
<evidence type="ECO:0000259" key="8">
    <source>
        <dbReference type="PROSITE" id="PS50112"/>
    </source>
</evidence>
<keyword evidence="7" id="KW-1133">Transmembrane helix</keyword>
<evidence type="ECO:0000256" key="6">
    <source>
        <dbReference type="SAM" id="Coils"/>
    </source>
</evidence>